<protein>
    <recommendedName>
        <fullName evidence="8">Glutamate 5-kinase</fullName>
        <ecNumber evidence="8">2.7.2.11</ecNumber>
    </recommendedName>
    <alternativeName>
        <fullName evidence="8">Gamma-glutamyl kinase</fullName>
        <shortName evidence="8">GK</shortName>
    </alternativeName>
</protein>
<evidence type="ECO:0000313" key="11">
    <source>
        <dbReference type="Proteomes" id="UP000556026"/>
    </source>
</evidence>
<proteinExistence type="inferred from homology"/>
<keyword evidence="1 8" id="KW-0963">Cytoplasm</keyword>
<dbReference type="UniPathway" id="UPA00098">
    <property type="reaction ID" value="UER00359"/>
</dbReference>
<dbReference type="HAMAP" id="MF_00456">
    <property type="entry name" value="ProB"/>
    <property type="match status" value="1"/>
</dbReference>
<keyword evidence="7 8" id="KW-0067">ATP-binding</keyword>
<dbReference type="InterPro" id="IPR019797">
    <property type="entry name" value="Glutamate_5-kinase_CS"/>
</dbReference>
<evidence type="ECO:0000256" key="1">
    <source>
        <dbReference type="ARBA" id="ARBA00022490"/>
    </source>
</evidence>
<comment type="similarity">
    <text evidence="8">Belongs to the glutamate 5-kinase family.</text>
</comment>
<dbReference type="Pfam" id="PF00696">
    <property type="entry name" value="AA_kinase"/>
    <property type="match status" value="1"/>
</dbReference>
<keyword evidence="11" id="KW-1185">Reference proteome</keyword>
<evidence type="ECO:0000256" key="4">
    <source>
        <dbReference type="ARBA" id="ARBA00022679"/>
    </source>
</evidence>
<dbReference type="PANTHER" id="PTHR43654">
    <property type="entry name" value="GLUTAMATE 5-KINASE"/>
    <property type="match status" value="1"/>
</dbReference>
<dbReference type="PRINTS" id="PR00474">
    <property type="entry name" value="GLU5KINASE"/>
</dbReference>
<gene>
    <name evidence="8 10" type="primary">proB</name>
    <name evidence="10" type="ORF">GMST_08510</name>
</gene>
<dbReference type="InterPro" id="IPR002478">
    <property type="entry name" value="PUA"/>
</dbReference>
<dbReference type="FunFam" id="3.40.1160.10:FF:000018">
    <property type="entry name" value="Glutamate 5-kinase"/>
    <property type="match status" value="1"/>
</dbReference>
<sequence>MIGATRVMRKELLKKVKRIVVKIGSGVLTGAGTGIDPDFLAGLASEVAGLKKRGMEVVIVSSGAVAAGRPVLGLPDRPRTLPQKQAAAAVGQSRLMRSYEEAFSGFGLNVAQILLTRDDLANRRRFQNARGTLDTLLSCGIIPVINENDTVVVDELKFGDNDNLSALVTNLVEAQLLLIMTDIDGLYTADPRSNPDAALIHQVRSITRDMERGAGGSGTSVGTGGMATKLAAAKKAMKSGVAAVVFAGKVPGNLTRVMDGELVGTLFLPAGESLNRRKHWIAYTLRPAGSIVVDAGAREVLAKHGKSLLPSGIAKVEGRFARGACVRIVDTEGVEFARGLVDYSSQEIEQISRHKSSEIEQILGFRYGDDVIHRDNLVLL</sequence>
<dbReference type="GO" id="GO:0005524">
    <property type="term" value="F:ATP binding"/>
    <property type="evidence" value="ECO:0007669"/>
    <property type="project" value="UniProtKB-KW"/>
</dbReference>
<accession>A0A6V8MEV4</accession>
<keyword evidence="2 8" id="KW-0028">Amino-acid biosynthesis</keyword>
<dbReference type="CDD" id="cd04242">
    <property type="entry name" value="AAK_G5K_ProB"/>
    <property type="match status" value="1"/>
</dbReference>
<dbReference type="CDD" id="cd21157">
    <property type="entry name" value="PUA_G5K"/>
    <property type="match status" value="1"/>
</dbReference>
<dbReference type="InterPro" id="IPR036974">
    <property type="entry name" value="PUA_sf"/>
</dbReference>
<dbReference type="NCBIfam" id="TIGR01027">
    <property type="entry name" value="proB"/>
    <property type="match status" value="1"/>
</dbReference>
<dbReference type="Gene3D" id="3.40.1160.10">
    <property type="entry name" value="Acetylglutamate kinase-like"/>
    <property type="match status" value="1"/>
</dbReference>
<evidence type="ECO:0000313" key="10">
    <source>
        <dbReference type="EMBL" id="GFO58526.1"/>
    </source>
</evidence>
<dbReference type="InterPro" id="IPR036393">
    <property type="entry name" value="AceGlu_kinase-like_sf"/>
</dbReference>
<dbReference type="InterPro" id="IPR005715">
    <property type="entry name" value="Glu_5kinase/COase_Synthase"/>
</dbReference>
<dbReference type="GO" id="GO:0003723">
    <property type="term" value="F:RNA binding"/>
    <property type="evidence" value="ECO:0007669"/>
    <property type="project" value="InterPro"/>
</dbReference>
<dbReference type="SMART" id="SM00359">
    <property type="entry name" value="PUA"/>
    <property type="match status" value="1"/>
</dbReference>
<dbReference type="PROSITE" id="PS50890">
    <property type="entry name" value="PUA"/>
    <property type="match status" value="1"/>
</dbReference>
<evidence type="ECO:0000256" key="7">
    <source>
        <dbReference type="ARBA" id="ARBA00022840"/>
    </source>
</evidence>
<evidence type="ECO:0000259" key="9">
    <source>
        <dbReference type="SMART" id="SM00359"/>
    </source>
</evidence>
<evidence type="ECO:0000256" key="6">
    <source>
        <dbReference type="ARBA" id="ARBA00022777"/>
    </source>
</evidence>
<dbReference type="SUPFAM" id="SSF53633">
    <property type="entry name" value="Carbamate kinase-like"/>
    <property type="match status" value="1"/>
</dbReference>
<comment type="subcellular location">
    <subcellularLocation>
        <location evidence="8">Cytoplasm</location>
    </subcellularLocation>
</comment>
<feature type="binding site" evidence="8">
    <location>
        <begin position="181"/>
        <end position="182"/>
    </location>
    <ligand>
        <name>ATP</name>
        <dbReference type="ChEBI" id="CHEBI:30616"/>
    </ligand>
</feature>
<dbReference type="PIRSF" id="PIRSF000729">
    <property type="entry name" value="GK"/>
    <property type="match status" value="1"/>
</dbReference>
<evidence type="ECO:0000256" key="3">
    <source>
        <dbReference type="ARBA" id="ARBA00022650"/>
    </source>
</evidence>
<keyword evidence="3 8" id="KW-0641">Proline biosynthesis</keyword>
<dbReference type="InterPro" id="IPR041739">
    <property type="entry name" value="G5K_ProB"/>
</dbReference>
<dbReference type="FunFam" id="2.30.130.10:FF:000007">
    <property type="entry name" value="Glutamate 5-kinase"/>
    <property type="match status" value="1"/>
</dbReference>
<dbReference type="EMBL" id="BLXX01000002">
    <property type="protein sequence ID" value="GFO58526.1"/>
    <property type="molecule type" value="Genomic_DNA"/>
</dbReference>
<dbReference type="GO" id="GO:0005829">
    <property type="term" value="C:cytosol"/>
    <property type="evidence" value="ECO:0007669"/>
    <property type="project" value="TreeGrafter"/>
</dbReference>
<feature type="binding site" evidence="8">
    <location>
        <position position="161"/>
    </location>
    <ligand>
        <name>substrate</name>
    </ligand>
</feature>
<comment type="function">
    <text evidence="8">Catalyzes the transfer of a phosphate group to glutamate to form L-glutamate 5-phosphate.</text>
</comment>
<keyword evidence="6 8" id="KW-0418">Kinase</keyword>
<dbReference type="EC" id="2.7.2.11" evidence="8"/>
<dbReference type="SUPFAM" id="SSF88697">
    <property type="entry name" value="PUA domain-like"/>
    <property type="match status" value="1"/>
</dbReference>
<dbReference type="InterPro" id="IPR011529">
    <property type="entry name" value="Glu_5kinase"/>
</dbReference>
<dbReference type="PROSITE" id="PS00902">
    <property type="entry name" value="GLUTAMATE_5_KINASE"/>
    <property type="match status" value="1"/>
</dbReference>
<comment type="caution">
    <text evidence="10">The sequence shown here is derived from an EMBL/GenBank/DDBJ whole genome shotgun (WGS) entry which is preliminary data.</text>
</comment>
<organism evidence="10 11">
    <name type="scientific">Geomonas silvestris</name>
    <dbReference type="NCBI Taxonomy" id="2740184"/>
    <lineage>
        <taxon>Bacteria</taxon>
        <taxon>Pseudomonadati</taxon>
        <taxon>Thermodesulfobacteriota</taxon>
        <taxon>Desulfuromonadia</taxon>
        <taxon>Geobacterales</taxon>
        <taxon>Geobacteraceae</taxon>
        <taxon>Geomonas</taxon>
    </lineage>
</organism>
<keyword evidence="5 8" id="KW-0547">Nucleotide-binding</keyword>
<dbReference type="AlphaFoldDB" id="A0A6V8MEV4"/>
<dbReference type="InterPro" id="IPR001057">
    <property type="entry name" value="Glu/AcGlu_kinase"/>
</dbReference>
<evidence type="ECO:0000256" key="5">
    <source>
        <dbReference type="ARBA" id="ARBA00022741"/>
    </source>
</evidence>
<feature type="binding site" evidence="8">
    <location>
        <begin position="223"/>
        <end position="229"/>
    </location>
    <ligand>
        <name>ATP</name>
        <dbReference type="ChEBI" id="CHEBI:30616"/>
    </ligand>
</feature>
<dbReference type="GO" id="GO:0004349">
    <property type="term" value="F:glutamate 5-kinase activity"/>
    <property type="evidence" value="ECO:0007669"/>
    <property type="project" value="UniProtKB-UniRule"/>
</dbReference>
<feature type="binding site" evidence="8">
    <location>
        <position position="62"/>
    </location>
    <ligand>
        <name>substrate</name>
    </ligand>
</feature>
<dbReference type="InterPro" id="IPR001048">
    <property type="entry name" value="Asp/Glu/Uridylate_kinase"/>
</dbReference>
<dbReference type="InterPro" id="IPR015947">
    <property type="entry name" value="PUA-like_sf"/>
</dbReference>
<comment type="pathway">
    <text evidence="8">Amino-acid biosynthesis; L-proline biosynthesis; L-glutamate 5-semialdehyde from L-glutamate: step 1/2.</text>
</comment>
<reference evidence="11" key="1">
    <citation type="submission" date="2020-06" db="EMBL/GenBank/DDBJ databases">
        <title>Draft genomic sequence of Geomonas sp. Red330.</title>
        <authorList>
            <person name="Itoh H."/>
            <person name="Zhenxing X."/>
            <person name="Ushijima N."/>
            <person name="Masuda Y."/>
            <person name="Shiratori Y."/>
            <person name="Senoo K."/>
        </authorList>
    </citation>
    <scope>NUCLEOTIDE SEQUENCE [LARGE SCALE GENOMIC DNA]</scope>
    <source>
        <strain evidence="11">Red330</strain>
    </source>
</reference>
<feature type="domain" description="PUA" evidence="9">
    <location>
        <begin position="289"/>
        <end position="372"/>
    </location>
</feature>
<evidence type="ECO:0000256" key="8">
    <source>
        <dbReference type="HAMAP-Rule" id="MF_00456"/>
    </source>
</evidence>
<keyword evidence="4 8" id="KW-0808">Transferase</keyword>
<comment type="catalytic activity">
    <reaction evidence="8">
        <text>L-glutamate + ATP = L-glutamyl 5-phosphate + ADP</text>
        <dbReference type="Rhea" id="RHEA:14877"/>
        <dbReference type="ChEBI" id="CHEBI:29985"/>
        <dbReference type="ChEBI" id="CHEBI:30616"/>
        <dbReference type="ChEBI" id="CHEBI:58274"/>
        <dbReference type="ChEBI" id="CHEBI:456216"/>
        <dbReference type="EC" id="2.7.2.11"/>
    </reaction>
</comment>
<dbReference type="Gene3D" id="2.30.130.10">
    <property type="entry name" value="PUA domain"/>
    <property type="match status" value="1"/>
</dbReference>
<dbReference type="GO" id="GO:0055129">
    <property type="term" value="P:L-proline biosynthetic process"/>
    <property type="evidence" value="ECO:0007669"/>
    <property type="project" value="UniProtKB-UniRule"/>
</dbReference>
<dbReference type="Proteomes" id="UP000556026">
    <property type="component" value="Unassembled WGS sequence"/>
</dbReference>
<name>A0A6V8MEV4_9BACT</name>
<dbReference type="PANTHER" id="PTHR43654:SF1">
    <property type="entry name" value="ISOPENTENYL PHOSPHATE KINASE"/>
    <property type="match status" value="1"/>
</dbReference>
<evidence type="ECO:0000256" key="2">
    <source>
        <dbReference type="ARBA" id="ARBA00022605"/>
    </source>
</evidence>
<feature type="binding site" evidence="8">
    <location>
        <position position="22"/>
    </location>
    <ligand>
        <name>ATP</name>
        <dbReference type="ChEBI" id="CHEBI:30616"/>
    </ligand>
</feature>
<dbReference type="Pfam" id="PF01472">
    <property type="entry name" value="PUA"/>
    <property type="match status" value="1"/>
</dbReference>
<feature type="binding site" evidence="8">
    <location>
        <position position="149"/>
    </location>
    <ligand>
        <name>substrate</name>
    </ligand>
</feature>